<organism evidence="1 2">
    <name type="scientific">Lentinus brumalis</name>
    <dbReference type="NCBI Taxonomy" id="2498619"/>
    <lineage>
        <taxon>Eukaryota</taxon>
        <taxon>Fungi</taxon>
        <taxon>Dikarya</taxon>
        <taxon>Basidiomycota</taxon>
        <taxon>Agaricomycotina</taxon>
        <taxon>Agaricomycetes</taxon>
        <taxon>Polyporales</taxon>
        <taxon>Polyporaceae</taxon>
        <taxon>Lentinus</taxon>
    </lineage>
</organism>
<gene>
    <name evidence="1" type="ORF">OH76DRAFT_1084867</name>
</gene>
<sequence>MFPCNLRDACEARTVTHRREHEAGRGRTQWRSACLLSAGPVRRVHACACSTTLSAAFVPHGACHCDVPGVRHAGVCVHRESRAGGWSGGRHRGRIVLGQAGRLPAMDRVHASLLDRLGKARRSGADLARPTYVPMRPRRSAQNGCHASRCGLAFSSMSTSHAILGCLQRTCTSGQTHIRPNGDSSSRGPWHIPRINWRPHKAGGVIAVRVVSKPCPGAQQCKPWHADRCGHRPTSTDRVISE</sequence>
<evidence type="ECO:0000313" key="2">
    <source>
        <dbReference type="Proteomes" id="UP000256964"/>
    </source>
</evidence>
<keyword evidence="2" id="KW-1185">Reference proteome</keyword>
<accession>A0A371DP70</accession>
<protein>
    <submittedName>
        <fullName evidence="1">Uncharacterized protein</fullName>
    </submittedName>
</protein>
<proteinExistence type="predicted"/>
<dbReference type="AlphaFoldDB" id="A0A371DP70"/>
<evidence type="ECO:0000313" key="1">
    <source>
        <dbReference type="EMBL" id="RDX54340.1"/>
    </source>
</evidence>
<reference evidence="1 2" key="1">
    <citation type="journal article" date="2018" name="Biotechnol. Biofuels">
        <title>Integrative visual omics of the white-rot fungus Polyporus brumalis exposes the biotechnological potential of its oxidative enzymes for delignifying raw plant biomass.</title>
        <authorList>
            <person name="Miyauchi S."/>
            <person name="Rancon A."/>
            <person name="Drula E."/>
            <person name="Hage H."/>
            <person name="Chaduli D."/>
            <person name="Favel A."/>
            <person name="Grisel S."/>
            <person name="Henrissat B."/>
            <person name="Herpoel-Gimbert I."/>
            <person name="Ruiz-Duenas F.J."/>
            <person name="Chevret D."/>
            <person name="Hainaut M."/>
            <person name="Lin J."/>
            <person name="Wang M."/>
            <person name="Pangilinan J."/>
            <person name="Lipzen A."/>
            <person name="Lesage-Meessen L."/>
            <person name="Navarro D."/>
            <person name="Riley R."/>
            <person name="Grigoriev I.V."/>
            <person name="Zhou S."/>
            <person name="Raouche S."/>
            <person name="Rosso M.N."/>
        </authorList>
    </citation>
    <scope>NUCLEOTIDE SEQUENCE [LARGE SCALE GENOMIC DNA]</scope>
    <source>
        <strain evidence="1 2">BRFM 1820</strain>
    </source>
</reference>
<dbReference type="EMBL" id="KZ857385">
    <property type="protein sequence ID" value="RDX54340.1"/>
    <property type="molecule type" value="Genomic_DNA"/>
</dbReference>
<name>A0A371DP70_9APHY</name>
<dbReference type="Proteomes" id="UP000256964">
    <property type="component" value="Unassembled WGS sequence"/>
</dbReference>